<evidence type="ECO:0000313" key="5">
    <source>
        <dbReference type="Proteomes" id="UP000248889"/>
    </source>
</evidence>
<dbReference type="Proteomes" id="UP000248889">
    <property type="component" value="Unassembled WGS sequence"/>
</dbReference>
<keyword evidence="5" id="KW-1185">Reference proteome</keyword>
<comment type="caution">
    <text evidence="4">The sequence shown here is derived from an EMBL/GenBank/DDBJ whole genome shotgun (WGS) entry which is preliminary data.</text>
</comment>
<evidence type="ECO:0000256" key="1">
    <source>
        <dbReference type="ARBA" id="ARBA00010652"/>
    </source>
</evidence>
<feature type="compositionally biased region" description="Low complexity" evidence="2">
    <location>
        <begin position="225"/>
        <end position="238"/>
    </location>
</feature>
<dbReference type="Pfam" id="PF00823">
    <property type="entry name" value="PPE"/>
    <property type="match status" value="1"/>
</dbReference>
<protein>
    <recommendedName>
        <fullName evidence="3">PPE domain-containing protein</fullName>
    </recommendedName>
</protein>
<accession>A0A2X0IL14</accession>
<reference evidence="4 5" key="1">
    <citation type="submission" date="2018-06" db="EMBL/GenBank/DDBJ databases">
        <title>Streptacidiphilus pinicola sp. nov., isolated from pine grove soil.</title>
        <authorList>
            <person name="Roh S.G."/>
            <person name="Park S."/>
            <person name="Kim M.-K."/>
            <person name="Yun B.-R."/>
            <person name="Park J."/>
            <person name="Kim M.J."/>
            <person name="Kim Y.S."/>
            <person name="Kim S.B."/>
        </authorList>
    </citation>
    <scope>NUCLEOTIDE SEQUENCE [LARGE SCALE GENOMIC DNA]</scope>
    <source>
        <strain evidence="4 5">MMS16-CNU450</strain>
    </source>
</reference>
<evidence type="ECO:0000259" key="3">
    <source>
        <dbReference type="Pfam" id="PF00823"/>
    </source>
</evidence>
<gene>
    <name evidence="4" type="ORF">DN069_09865</name>
</gene>
<dbReference type="SUPFAM" id="SSF140459">
    <property type="entry name" value="PE/PPE dimer-like"/>
    <property type="match status" value="1"/>
</dbReference>
<feature type="region of interest" description="Disordered" evidence="2">
    <location>
        <begin position="166"/>
        <end position="202"/>
    </location>
</feature>
<proteinExistence type="inferred from homology"/>
<organism evidence="4 5">
    <name type="scientific">Streptacidiphilus pinicola</name>
    <dbReference type="NCBI Taxonomy" id="2219663"/>
    <lineage>
        <taxon>Bacteria</taxon>
        <taxon>Bacillati</taxon>
        <taxon>Actinomycetota</taxon>
        <taxon>Actinomycetes</taxon>
        <taxon>Kitasatosporales</taxon>
        <taxon>Streptomycetaceae</taxon>
        <taxon>Streptacidiphilus</taxon>
    </lineage>
</organism>
<dbReference type="AlphaFoldDB" id="A0A2X0IL14"/>
<sequence length="316" mass="31968">MPTVEALSAMIETADPAAVQGVADHWQHLHDELQETAAQLTIHAGNLLDHWNGPAADAFRRQTATLHTSLTNGAAHAANAATATGGVATALTRARADMPADPGLLGTVLRAVTSQTTDWQFKTDAARHGLAHALAADGAQLSAPEQARQQAVVVMERLGVAYNDATARLNHPPKPPTTAHTHGAWPSAPATAPGAVQAGLDGEGRLRAGTGAVGAGLPGAGLGPGATAAPTTTTGWVGAPPPEVSPTARASAPETRRTGSAETEPEPGAAAGEGLRPSGAPGGGSSRNRRTRTRYPFVANTDDWDAPPANPAVIEG</sequence>
<dbReference type="Gene3D" id="1.20.1260.20">
    <property type="entry name" value="PPE superfamily"/>
    <property type="match status" value="1"/>
</dbReference>
<feature type="compositionally biased region" description="Low complexity" evidence="2">
    <location>
        <begin position="260"/>
        <end position="279"/>
    </location>
</feature>
<evidence type="ECO:0000256" key="2">
    <source>
        <dbReference type="SAM" id="MobiDB-lite"/>
    </source>
</evidence>
<feature type="domain" description="PPE" evidence="3">
    <location>
        <begin position="9"/>
        <end position="103"/>
    </location>
</feature>
<dbReference type="InterPro" id="IPR000030">
    <property type="entry name" value="PPE_dom"/>
</dbReference>
<evidence type="ECO:0000313" key="4">
    <source>
        <dbReference type="EMBL" id="RAG85804.1"/>
    </source>
</evidence>
<name>A0A2X0IL14_9ACTN</name>
<feature type="region of interest" description="Disordered" evidence="2">
    <location>
        <begin position="223"/>
        <end position="316"/>
    </location>
</feature>
<comment type="similarity">
    <text evidence="1">Belongs to the mycobacterial PPE family.</text>
</comment>
<dbReference type="EMBL" id="QKYN01000037">
    <property type="protein sequence ID" value="RAG85804.1"/>
    <property type="molecule type" value="Genomic_DNA"/>
</dbReference>
<dbReference type="InterPro" id="IPR038332">
    <property type="entry name" value="PPE_sf"/>
</dbReference>